<dbReference type="AlphaFoldDB" id="A0A2S0M606"/>
<dbReference type="OrthoDB" id="10000399at2"/>
<evidence type="ECO:0000313" key="2">
    <source>
        <dbReference type="EMBL" id="AVO26895.1"/>
    </source>
</evidence>
<reference evidence="2 3" key="1">
    <citation type="journal article" date="2018" name="Genome Announc.">
        <title>Complete genomes of two Megasphaera elsdenii strains, NCIMB 702410 and ATCC 25940.</title>
        <authorList>
            <person name="Hatmaker E.A."/>
            <person name="O'Dell K."/>
            <person name="Riley L.A."/>
            <person name="Klingeman D.M."/>
            <person name="Guss A.M."/>
        </authorList>
    </citation>
    <scope>NUCLEOTIDE SEQUENCE [LARGE SCALE GENOMIC DNA]</scope>
    <source>
        <strain evidence="2 3">NCIMB702410</strain>
    </source>
</reference>
<gene>
    <name evidence="2" type="ORF">C6Y28_04305</name>
</gene>
<protein>
    <submittedName>
        <fullName evidence="2">Uncharacterized protein</fullName>
    </submittedName>
</protein>
<organism evidence="2 3">
    <name type="scientific">Megasphaera elsdenii</name>
    <dbReference type="NCBI Taxonomy" id="907"/>
    <lineage>
        <taxon>Bacteria</taxon>
        <taxon>Bacillati</taxon>
        <taxon>Bacillota</taxon>
        <taxon>Negativicutes</taxon>
        <taxon>Veillonellales</taxon>
        <taxon>Veillonellaceae</taxon>
        <taxon>Megasphaera</taxon>
    </lineage>
</organism>
<dbReference type="RefSeq" id="WP_027895157.1">
    <property type="nucleotide sequence ID" value="NZ_CP027569.1"/>
</dbReference>
<keyword evidence="1" id="KW-0732">Signal</keyword>
<feature type="chain" id="PRO_5039434433" evidence="1">
    <location>
        <begin position="26"/>
        <end position="241"/>
    </location>
</feature>
<evidence type="ECO:0000313" key="3">
    <source>
        <dbReference type="Proteomes" id="UP000238358"/>
    </source>
</evidence>
<evidence type="ECO:0000256" key="1">
    <source>
        <dbReference type="SAM" id="SignalP"/>
    </source>
</evidence>
<proteinExistence type="predicted"/>
<dbReference type="EMBL" id="CP027569">
    <property type="protein sequence ID" value="AVO26895.1"/>
    <property type="molecule type" value="Genomic_DNA"/>
</dbReference>
<dbReference type="Proteomes" id="UP000238358">
    <property type="component" value="Chromosome"/>
</dbReference>
<sequence>MFGAKSISKLFLGSMLLIMPAGSFAYVDDAGIMDHFNYANDQYLYDYFNHNDYQLYHKDTNADAYIKNDNSLFMSISTDSLGGFWRKEGMLYTVIMMKPGYKTDKGIEVGMTLKQVKEAYGEIYASKQINIYKNNPNTGYYLEGVYNFKTKYGDQEKFKYYMISYFDRNHHWVEFLVDKSSKKVRAIGYFYGEPRFGINNNNDLVHEIDGWGLWPIVLADRINEHPLKSSWRAIADAWKGI</sequence>
<accession>A0A2S0M606</accession>
<feature type="signal peptide" evidence="1">
    <location>
        <begin position="1"/>
        <end position="25"/>
    </location>
</feature>
<name>A0A2S0M606_MEGEL</name>